<evidence type="ECO:0000259" key="12">
    <source>
        <dbReference type="PROSITE" id="PS51163"/>
    </source>
</evidence>
<dbReference type="GO" id="GO:0061710">
    <property type="term" value="F:L-threonylcarbamoyladenylate synthase"/>
    <property type="evidence" value="ECO:0007669"/>
    <property type="project" value="UniProtKB-EC"/>
</dbReference>
<keyword evidence="9" id="KW-0067">ATP-binding</keyword>
<evidence type="ECO:0000256" key="11">
    <source>
        <dbReference type="ARBA" id="ARBA00048366"/>
    </source>
</evidence>
<organism evidence="13 14">
    <name type="scientific">Micromonospora zhanjiangensis</name>
    <dbReference type="NCBI Taxonomy" id="1522057"/>
    <lineage>
        <taxon>Bacteria</taxon>
        <taxon>Bacillati</taxon>
        <taxon>Actinomycetota</taxon>
        <taxon>Actinomycetes</taxon>
        <taxon>Micromonosporales</taxon>
        <taxon>Micromonosporaceae</taxon>
        <taxon>Micromonospora</taxon>
    </lineage>
</organism>
<feature type="domain" description="YrdC-like" evidence="12">
    <location>
        <begin position="12"/>
        <end position="196"/>
    </location>
</feature>
<comment type="caution">
    <text evidence="13">The sequence shown here is derived from an EMBL/GenBank/DDBJ whole genome shotgun (WGS) entry which is preliminary data.</text>
</comment>
<dbReference type="InterPro" id="IPR050156">
    <property type="entry name" value="TC-AMP_synthase_SUA5"/>
</dbReference>
<dbReference type="EC" id="2.7.7.87" evidence="3"/>
<dbReference type="RefSeq" id="WP_377550304.1">
    <property type="nucleotide sequence ID" value="NZ_JBHSBN010000021.1"/>
</dbReference>
<evidence type="ECO:0000313" key="14">
    <source>
        <dbReference type="Proteomes" id="UP001595868"/>
    </source>
</evidence>
<comment type="similarity">
    <text evidence="2">Belongs to the SUA5 family.</text>
</comment>
<name>A0ABV8KST0_9ACTN</name>
<keyword evidence="6" id="KW-0819">tRNA processing</keyword>
<evidence type="ECO:0000256" key="3">
    <source>
        <dbReference type="ARBA" id="ARBA00012584"/>
    </source>
</evidence>
<comment type="subcellular location">
    <subcellularLocation>
        <location evidence="1">Cytoplasm</location>
    </subcellularLocation>
</comment>
<dbReference type="Gene3D" id="3.90.870.10">
    <property type="entry name" value="DHBP synthase"/>
    <property type="match status" value="1"/>
</dbReference>
<reference evidence="14" key="1">
    <citation type="journal article" date="2019" name="Int. J. Syst. Evol. Microbiol.">
        <title>The Global Catalogue of Microorganisms (GCM) 10K type strain sequencing project: providing services to taxonomists for standard genome sequencing and annotation.</title>
        <authorList>
            <consortium name="The Broad Institute Genomics Platform"/>
            <consortium name="The Broad Institute Genome Sequencing Center for Infectious Disease"/>
            <person name="Wu L."/>
            <person name="Ma J."/>
        </authorList>
    </citation>
    <scope>NUCLEOTIDE SEQUENCE [LARGE SCALE GENOMIC DNA]</scope>
    <source>
        <strain evidence="14">2902at01</strain>
    </source>
</reference>
<evidence type="ECO:0000256" key="5">
    <source>
        <dbReference type="ARBA" id="ARBA00022679"/>
    </source>
</evidence>
<keyword evidence="5 13" id="KW-0808">Transferase</keyword>
<dbReference type="Proteomes" id="UP001595868">
    <property type="component" value="Unassembled WGS sequence"/>
</dbReference>
<proteinExistence type="inferred from homology"/>
<dbReference type="PANTHER" id="PTHR17490">
    <property type="entry name" value="SUA5"/>
    <property type="match status" value="1"/>
</dbReference>
<keyword evidence="4" id="KW-0963">Cytoplasm</keyword>
<sequence length="211" mass="22396">MLYDCRSLAERDRGVAAAVEAVKNGELVVLPTDTVYGIGCDAFTPYAVKALLAARDAGQTAPGVLVGSRHTLDGLVYSLPQSARDLVEAYWPGPLTVVVEHSPSLQWDLGETGGRILVRMPLHPLALEVLRETGPMALSSANKVNQPAARDAETARDQFGYAVRAYLDAGPCGSSLTSTIVDVTGPTPQVLREGALSFDQVREVLPDAVRA</sequence>
<dbReference type="PANTHER" id="PTHR17490:SF16">
    <property type="entry name" value="THREONYLCARBAMOYL-AMP SYNTHASE"/>
    <property type="match status" value="1"/>
</dbReference>
<accession>A0ABV8KST0</accession>
<keyword evidence="8" id="KW-0547">Nucleotide-binding</keyword>
<dbReference type="NCBIfam" id="TIGR00057">
    <property type="entry name" value="L-threonylcarbamoyladenylate synthase"/>
    <property type="match status" value="1"/>
</dbReference>
<comment type="catalytic activity">
    <reaction evidence="11">
        <text>L-threonine + hydrogencarbonate + ATP = L-threonylcarbamoyladenylate + diphosphate + H2O</text>
        <dbReference type="Rhea" id="RHEA:36407"/>
        <dbReference type="ChEBI" id="CHEBI:15377"/>
        <dbReference type="ChEBI" id="CHEBI:17544"/>
        <dbReference type="ChEBI" id="CHEBI:30616"/>
        <dbReference type="ChEBI" id="CHEBI:33019"/>
        <dbReference type="ChEBI" id="CHEBI:57926"/>
        <dbReference type="ChEBI" id="CHEBI:73682"/>
        <dbReference type="EC" id="2.7.7.87"/>
    </reaction>
</comment>
<evidence type="ECO:0000256" key="4">
    <source>
        <dbReference type="ARBA" id="ARBA00022490"/>
    </source>
</evidence>
<keyword evidence="14" id="KW-1185">Reference proteome</keyword>
<evidence type="ECO:0000256" key="8">
    <source>
        <dbReference type="ARBA" id="ARBA00022741"/>
    </source>
</evidence>
<evidence type="ECO:0000256" key="2">
    <source>
        <dbReference type="ARBA" id="ARBA00007663"/>
    </source>
</evidence>
<keyword evidence="7 13" id="KW-0548">Nucleotidyltransferase</keyword>
<evidence type="ECO:0000256" key="6">
    <source>
        <dbReference type="ARBA" id="ARBA00022694"/>
    </source>
</evidence>
<evidence type="ECO:0000256" key="1">
    <source>
        <dbReference type="ARBA" id="ARBA00004496"/>
    </source>
</evidence>
<evidence type="ECO:0000256" key="7">
    <source>
        <dbReference type="ARBA" id="ARBA00022695"/>
    </source>
</evidence>
<dbReference type="EMBL" id="JBHSBN010000021">
    <property type="protein sequence ID" value="MFC4109134.1"/>
    <property type="molecule type" value="Genomic_DNA"/>
</dbReference>
<evidence type="ECO:0000256" key="10">
    <source>
        <dbReference type="ARBA" id="ARBA00029774"/>
    </source>
</evidence>
<dbReference type="Pfam" id="PF01300">
    <property type="entry name" value="Sua5_yciO_yrdC"/>
    <property type="match status" value="1"/>
</dbReference>
<dbReference type="PROSITE" id="PS51163">
    <property type="entry name" value="YRDC"/>
    <property type="match status" value="1"/>
</dbReference>
<dbReference type="InterPro" id="IPR006070">
    <property type="entry name" value="Sua5-like_dom"/>
</dbReference>
<protein>
    <recommendedName>
        <fullName evidence="10">L-threonylcarbamoyladenylate synthase</fullName>
        <ecNumber evidence="3">2.7.7.87</ecNumber>
    </recommendedName>
    <alternativeName>
        <fullName evidence="10">L-threonylcarbamoyladenylate synthase</fullName>
    </alternativeName>
</protein>
<evidence type="ECO:0000256" key="9">
    <source>
        <dbReference type="ARBA" id="ARBA00022840"/>
    </source>
</evidence>
<dbReference type="SUPFAM" id="SSF55821">
    <property type="entry name" value="YrdC/RibB"/>
    <property type="match status" value="1"/>
</dbReference>
<gene>
    <name evidence="13" type="ORF">ACFOX0_24785</name>
</gene>
<dbReference type="InterPro" id="IPR017945">
    <property type="entry name" value="DHBP_synth_RibB-like_a/b_dom"/>
</dbReference>
<evidence type="ECO:0000313" key="13">
    <source>
        <dbReference type="EMBL" id="MFC4109134.1"/>
    </source>
</evidence>